<dbReference type="EMBL" id="FMTB01000001">
    <property type="protein sequence ID" value="SCW06952.1"/>
    <property type="molecule type" value="Genomic_DNA"/>
</dbReference>
<proteinExistence type="predicted"/>
<evidence type="ECO:0000313" key="1">
    <source>
        <dbReference type="EMBL" id="SCW06952.1"/>
    </source>
</evidence>
<gene>
    <name evidence="1" type="ORF">ESCNG_10029</name>
    <name evidence="2" type="ORF">NCTC11421_01996</name>
</gene>
<dbReference type="RefSeq" id="WP_003691361.1">
    <property type="nucleotide sequence ID" value="NZ_AP018377.1"/>
</dbReference>
<accession>A0A378VZP9</accession>
<reference evidence="1 3" key="1">
    <citation type="submission" date="2016-09" db="EMBL/GenBank/DDBJ databases">
        <authorList>
            <person name="Kumanski S."/>
            <person name="Beatrice B."/>
        </authorList>
    </citation>
    <scope>NUCLEOTIDE SEQUENCE [LARGE SCALE GENOMIC DNA]</scope>
    <source>
        <strain evidence="1">Mankind</strain>
    </source>
</reference>
<evidence type="ECO:0000313" key="2">
    <source>
        <dbReference type="EMBL" id="SUA24006.1"/>
    </source>
</evidence>
<dbReference type="EMBL" id="UGRI01000001">
    <property type="protein sequence ID" value="SUA24006.1"/>
    <property type="molecule type" value="Genomic_DNA"/>
</dbReference>
<dbReference type="AlphaFoldDB" id="A0A378VZP9"/>
<sequence>MAEHNPPKDILAAGGACRKVRKVTTENNVSRFQTAYDMDNFIRPV</sequence>
<dbReference type="GeneID" id="66752896"/>
<name>A0A378VZP9_NEIGO</name>
<reference evidence="2" key="2">
    <citation type="submission" date="2018-06" db="EMBL/GenBank/DDBJ databases">
        <authorList>
            <consortium name="Pathogen Informatics"/>
            <person name="Doyle S."/>
        </authorList>
    </citation>
    <scope>NUCLEOTIDE SEQUENCE [LARGE SCALE GENOMIC DNA]</scope>
    <source>
        <strain evidence="2">NCTC11421</strain>
    </source>
</reference>
<protein>
    <submittedName>
        <fullName evidence="2">Uncharacterized protein</fullName>
    </submittedName>
</protein>
<organism evidence="2">
    <name type="scientific">Neisseria gonorrhoeae</name>
    <dbReference type="NCBI Taxonomy" id="485"/>
    <lineage>
        <taxon>Bacteria</taxon>
        <taxon>Pseudomonadati</taxon>
        <taxon>Pseudomonadota</taxon>
        <taxon>Betaproteobacteria</taxon>
        <taxon>Neisseriales</taxon>
        <taxon>Neisseriaceae</taxon>
        <taxon>Neisseria</taxon>
    </lineage>
</organism>
<dbReference type="Proteomes" id="UP000182484">
    <property type="component" value="Unassembled WGS sequence"/>
</dbReference>
<evidence type="ECO:0000313" key="3">
    <source>
        <dbReference type="Proteomes" id="UP000182484"/>
    </source>
</evidence>